<evidence type="ECO:0000313" key="2">
    <source>
        <dbReference type="EMBL" id="OQD44029.1"/>
    </source>
</evidence>
<dbReference type="AlphaFoldDB" id="A0A1V6LV62"/>
<dbReference type="EMBL" id="MTBC01000001">
    <property type="protein sequence ID" value="OQD44029.1"/>
    <property type="molecule type" value="Genomic_DNA"/>
</dbReference>
<dbReference type="Pfam" id="PF12728">
    <property type="entry name" value="HTH_17"/>
    <property type="match status" value="1"/>
</dbReference>
<name>A0A1V6LV62_9FLAO</name>
<keyword evidence="3" id="KW-1185">Reference proteome</keyword>
<sequence>MPTLQFIATTPEQLKREITENVKLLFEDFKTNFQPRAAEEFLTRKRTAEILKINLSTLYLWTRKGLLKSYGIAGKVYYKRSEVEQALIEL</sequence>
<dbReference type="Proteomes" id="UP000191680">
    <property type="component" value="Unassembled WGS sequence"/>
</dbReference>
<organism evidence="2 3">
    <name type="scientific">Croceivirga radicis</name>
    <dbReference type="NCBI Taxonomy" id="1929488"/>
    <lineage>
        <taxon>Bacteria</taxon>
        <taxon>Pseudomonadati</taxon>
        <taxon>Bacteroidota</taxon>
        <taxon>Flavobacteriia</taxon>
        <taxon>Flavobacteriales</taxon>
        <taxon>Flavobacteriaceae</taxon>
        <taxon>Croceivirga</taxon>
    </lineage>
</organism>
<dbReference type="InterPro" id="IPR009061">
    <property type="entry name" value="DNA-bd_dom_put_sf"/>
</dbReference>
<feature type="domain" description="Helix-turn-helix" evidence="1">
    <location>
        <begin position="42"/>
        <end position="86"/>
    </location>
</feature>
<reference evidence="2 3" key="1">
    <citation type="submission" date="2016-12" db="EMBL/GenBank/DDBJ databases">
        <authorList>
            <person name="Song W.-J."/>
            <person name="Kurnit D.M."/>
        </authorList>
    </citation>
    <scope>NUCLEOTIDE SEQUENCE [LARGE SCALE GENOMIC DNA]</scope>
    <source>
        <strain evidence="2 3">HSG9</strain>
    </source>
</reference>
<comment type="caution">
    <text evidence="2">The sequence shown here is derived from an EMBL/GenBank/DDBJ whole genome shotgun (WGS) entry which is preliminary data.</text>
</comment>
<dbReference type="InterPro" id="IPR041657">
    <property type="entry name" value="HTH_17"/>
</dbReference>
<evidence type="ECO:0000259" key="1">
    <source>
        <dbReference type="Pfam" id="PF12728"/>
    </source>
</evidence>
<proteinExistence type="predicted"/>
<dbReference type="GO" id="GO:0003677">
    <property type="term" value="F:DNA binding"/>
    <property type="evidence" value="ECO:0007669"/>
    <property type="project" value="UniProtKB-KW"/>
</dbReference>
<dbReference type="OrthoDB" id="1097811at2"/>
<keyword evidence="2" id="KW-0238">DNA-binding</keyword>
<dbReference type="RefSeq" id="WP_080317612.1">
    <property type="nucleotide sequence ID" value="NZ_MTBC01000001.1"/>
</dbReference>
<protein>
    <submittedName>
        <fullName evidence="2">DNA-binding protein</fullName>
    </submittedName>
</protein>
<evidence type="ECO:0000313" key="3">
    <source>
        <dbReference type="Proteomes" id="UP000191680"/>
    </source>
</evidence>
<accession>A0A1V6LV62</accession>
<gene>
    <name evidence="2" type="ORF">BUL40_00285</name>
</gene>
<dbReference type="SUPFAM" id="SSF46955">
    <property type="entry name" value="Putative DNA-binding domain"/>
    <property type="match status" value="1"/>
</dbReference>